<dbReference type="OrthoDB" id="548295at2759"/>
<feature type="compositionally biased region" description="Basic and acidic residues" evidence="1">
    <location>
        <begin position="72"/>
        <end position="95"/>
    </location>
</feature>
<gene>
    <name evidence="2" type="ORF">OE88DRAFT_403916</name>
</gene>
<keyword evidence="3" id="KW-1185">Reference proteome</keyword>
<evidence type="ECO:0000313" key="3">
    <source>
        <dbReference type="Proteomes" id="UP000305948"/>
    </source>
</evidence>
<feature type="compositionally biased region" description="Pro residues" evidence="1">
    <location>
        <begin position="56"/>
        <end position="66"/>
    </location>
</feature>
<proteinExistence type="predicted"/>
<dbReference type="STRING" id="5364.A0A5C3MVT5"/>
<dbReference type="AlphaFoldDB" id="A0A5C3MVT5"/>
<protein>
    <submittedName>
        <fullName evidence="2">Uncharacterized protein</fullName>
    </submittedName>
</protein>
<feature type="compositionally biased region" description="Basic and acidic residues" evidence="1">
    <location>
        <begin position="125"/>
        <end position="137"/>
    </location>
</feature>
<organism evidence="2 3">
    <name type="scientific">Heliocybe sulcata</name>
    <dbReference type="NCBI Taxonomy" id="5364"/>
    <lineage>
        <taxon>Eukaryota</taxon>
        <taxon>Fungi</taxon>
        <taxon>Dikarya</taxon>
        <taxon>Basidiomycota</taxon>
        <taxon>Agaricomycotina</taxon>
        <taxon>Agaricomycetes</taxon>
        <taxon>Gloeophyllales</taxon>
        <taxon>Gloeophyllaceae</taxon>
        <taxon>Heliocybe</taxon>
    </lineage>
</organism>
<evidence type="ECO:0000313" key="2">
    <source>
        <dbReference type="EMBL" id="TFK49260.1"/>
    </source>
</evidence>
<sequence>MRTSRHTPPLTPFLPCPASAILTCDLLFSFAGYRSPSPMLRPSAAWTNQESSAYEPAPPPQRPPPVLSRQSSRFERPAPPSIEDKQKQARVRREEEYESYVPMDSVPQRRGREFELTSPQMEGENEAKRRRIEDRPSVRPGSQFPGLPARPVEEELPLRKRVPLPPQSERFREAATGRPVAPPQSPVGVYPESGPAHAGGGGGIARRPSINVGVPSGPRNHPPPSVPLRNVNHPDFAQGRLPPSGPSAAATRTRPSRFQSDVPPMQSVDRDAMEVDIPPASRAVAMNRAGPSAYDRDPQETLPKGPRAMAHRLSTGGYPVAHAAAAPPPTIMYPPRQTVQQEMLPPRLRDRSPPPHMARGDTRGLYPTAVNAERPSRFERTADVVPRDGPLQEITELRKGQIIQAAPDFLNGPRQSEAKQPHIMTGQKPKLSGTNSVPIANMRTFGSAPAAPLVPNSSTLADRYPVRMDVDREPPSRSRYPNNQEQDIAPYERGREVCRQISLTLVAEPCGW</sequence>
<feature type="region of interest" description="Disordered" evidence="1">
    <location>
        <begin position="287"/>
        <end position="312"/>
    </location>
</feature>
<accession>A0A5C3MVT5</accession>
<feature type="region of interest" description="Disordered" evidence="1">
    <location>
        <begin position="38"/>
        <end position="275"/>
    </location>
</feature>
<evidence type="ECO:0000256" key="1">
    <source>
        <dbReference type="SAM" id="MobiDB-lite"/>
    </source>
</evidence>
<feature type="region of interest" description="Disordered" evidence="1">
    <location>
        <begin position="411"/>
        <end position="434"/>
    </location>
</feature>
<dbReference type="EMBL" id="ML213516">
    <property type="protein sequence ID" value="TFK49260.1"/>
    <property type="molecule type" value="Genomic_DNA"/>
</dbReference>
<dbReference type="Proteomes" id="UP000305948">
    <property type="component" value="Unassembled WGS sequence"/>
</dbReference>
<reference evidence="2 3" key="1">
    <citation type="journal article" date="2019" name="Nat. Ecol. Evol.">
        <title>Megaphylogeny resolves global patterns of mushroom evolution.</title>
        <authorList>
            <person name="Varga T."/>
            <person name="Krizsan K."/>
            <person name="Foldi C."/>
            <person name="Dima B."/>
            <person name="Sanchez-Garcia M."/>
            <person name="Sanchez-Ramirez S."/>
            <person name="Szollosi G.J."/>
            <person name="Szarkandi J.G."/>
            <person name="Papp V."/>
            <person name="Albert L."/>
            <person name="Andreopoulos W."/>
            <person name="Angelini C."/>
            <person name="Antonin V."/>
            <person name="Barry K.W."/>
            <person name="Bougher N.L."/>
            <person name="Buchanan P."/>
            <person name="Buyck B."/>
            <person name="Bense V."/>
            <person name="Catcheside P."/>
            <person name="Chovatia M."/>
            <person name="Cooper J."/>
            <person name="Damon W."/>
            <person name="Desjardin D."/>
            <person name="Finy P."/>
            <person name="Geml J."/>
            <person name="Haridas S."/>
            <person name="Hughes K."/>
            <person name="Justo A."/>
            <person name="Karasinski D."/>
            <person name="Kautmanova I."/>
            <person name="Kiss B."/>
            <person name="Kocsube S."/>
            <person name="Kotiranta H."/>
            <person name="LaButti K.M."/>
            <person name="Lechner B.E."/>
            <person name="Liimatainen K."/>
            <person name="Lipzen A."/>
            <person name="Lukacs Z."/>
            <person name="Mihaltcheva S."/>
            <person name="Morgado L.N."/>
            <person name="Niskanen T."/>
            <person name="Noordeloos M.E."/>
            <person name="Ohm R.A."/>
            <person name="Ortiz-Santana B."/>
            <person name="Ovrebo C."/>
            <person name="Racz N."/>
            <person name="Riley R."/>
            <person name="Savchenko A."/>
            <person name="Shiryaev A."/>
            <person name="Soop K."/>
            <person name="Spirin V."/>
            <person name="Szebenyi C."/>
            <person name="Tomsovsky M."/>
            <person name="Tulloss R.E."/>
            <person name="Uehling J."/>
            <person name="Grigoriev I.V."/>
            <person name="Vagvolgyi C."/>
            <person name="Papp T."/>
            <person name="Martin F.M."/>
            <person name="Miettinen O."/>
            <person name="Hibbett D.S."/>
            <person name="Nagy L.G."/>
        </authorList>
    </citation>
    <scope>NUCLEOTIDE SEQUENCE [LARGE SCALE GENOMIC DNA]</scope>
    <source>
        <strain evidence="2 3">OMC1185</strain>
    </source>
</reference>
<name>A0A5C3MVT5_9AGAM</name>